<dbReference type="AlphaFoldDB" id="A0A0F8Y2X1"/>
<evidence type="ECO:0000313" key="1">
    <source>
        <dbReference type="EMBL" id="KKK75762.1"/>
    </source>
</evidence>
<reference evidence="1" key="1">
    <citation type="journal article" date="2015" name="Nature">
        <title>Complex archaea that bridge the gap between prokaryotes and eukaryotes.</title>
        <authorList>
            <person name="Spang A."/>
            <person name="Saw J.H."/>
            <person name="Jorgensen S.L."/>
            <person name="Zaremba-Niedzwiedzka K."/>
            <person name="Martijn J."/>
            <person name="Lind A.E."/>
            <person name="van Eijk R."/>
            <person name="Schleper C."/>
            <person name="Guy L."/>
            <person name="Ettema T.J."/>
        </authorList>
    </citation>
    <scope>NUCLEOTIDE SEQUENCE</scope>
</reference>
<sequence length="220" mass="26484">MEYGNKLSEITKLTIMDIRKAFYFMKEGFDNIKFRLEEAKDYEKEFKYYIDMLEKDPSILEEDTPRGERFRDMKEKLFILSSMYKFAFEQQEVAYRMTHVFIISVYEASIKQLFKIALNEDDSLLIDDRSVLEAWSEEKKPKIIKKKLGKLANIDKLHEFMKNRFKVDISTFSKWADFREAFYRRHIIVHNHGIYDEQYLKKIRCPASLIGTEIKTDFGR</sequence>
<evidence type="ECO:0008006" key="2">
    <source>
        <dbReference type="Google" id="ProtNLM"/>
    </source>
</evidence>
<name>A0A0F8Y2X1_9ZZZZ</name>
<dbReference type="EMBL" id="LAZR01055714">
    <property type="protein sequence ID" value="KKK75762.1"/>
    <property type="molecule type" value="Genomic_DNA"/>
</dbReference>
<protein>
    <recommendedName>
        <fullName evidence="2">RiboL-PSP-HEPN domain-containing protein</fullName>
    </recommendedName>
</protein>
<comment type="caution">
    <text evidence="1">The sequence shown here is derived from an EMBL/GenBank/DDBJ whole genome shotgun (WGS) entry which is preliminary data.</text>
</comment>
<gene>
    <name evidence="1" type="ORF">LCGC14_2870460</name>
</gene>
<accession>A0A0F8Y2X1</accession>
<proteinExistence type="predicted"/>
<organism evidence="1">
    <name type="scientific">marine sediment metagenome</name>
    <dbReference type="NCBI Taxonomy" id="412755"/>
    <lineage>
        <taxon>unclassified sequences</taxon>
        <taxon>metagenomes</taxon>
        <taxon>ecological metagenomes</taxon>
    </lineage>
</organism>